<dbReference type="AlphaFoldDB" id="A0A454XN69"/>
<accession>A0A454XN69</accession>
<reference evidence="7" key="1">
    <citation type="journal article" date="2008" name="Nat. Genet.">
        <title>The Pristionchus pacificus genome provides a unique perspective on nematode lifestyle and parasitism.</title>
        <authorList>
            <person name="Dieterich C."/>
            <person name="Clifton S.W."/>
            <person name="Schuster L.N."/>
            <person name="Chinwalla A."/>
            <person name="Delehaunty K."/>
            <person name="Dinkelacker I."/>
            <person name="Fulton L."/>
            <person name="Fulton R."/>
            <person name="Godfrey J."/>
            <person name="Minx P."/>
            <person name="Mitreva M."/>
            <person name="Roeseler W."/>
            <person name="Tian H."/>
            <person name="Witte H."/>
            <person name="Yang S.P."/>
            <person name="Wilson R.K."/>
            <person name="Sommer R.J."/>
        </authorList>
    </citation>
    <scope>NUCLEOTIDE SEQUENCE [LARGE SCALE GENOMIC DNA]</scope>
    <source>
        <strain evidence="7">PS312</strain>
    </source>
</reference>
<evidence type="ECO:0000313" key="6">
    <source>
        <dbReference type="EnsemblMetazoa" id="PPA46013.1"/>
    </source>
</evidence>
<accession>A0A8R1V1C3</accession>
<evidence type="ECO:0000256" key="3">
    <source>
        <dbReference type="ARBA" id="ARBA00022989"/>
    </source>
</evidence>
<keyword evidence="4" id="KW-0472">Membrane</keyword>
<evidence type="ECO:0000256" key="5">
    <source>
        <dbReference type="ARBA" id="ARBA00037994"/>
    </source>
</evidence>
<dbReference type="PANTHER" id="PTHR31357">
    <property type="entry name" value="SERPENTINE RECEPTOR CLASS ALPHA-10"/>
    <property type="match status" value="1"/>
</dbReference>
<organism evidence="6 7">
    <name type="scientific">Pristionchus pacificus</name>
    <name type="common">Parasitic nematode worm</name>
    <dbReference type="NCBI Taxonomy" id="54126"/>
    <lineage>
        <taxon>Eukaryota</taxon>
        <taxon>Metazoa</taxon>
        <taxon>Ecdysozoa</taxon>
        <taxon>Nematoda</taxon>
        <taxon>Chromadorea</taxon>
        <taxon>Rhabditida</taxon>
        <taxon>Rhabditina</taxon>
        <taxon>Diplogasteromorpha</taxon>
        <taxon>Diplogasteroidea</taxon>
        <taxon>Neodiplogasteridae</taxon>
        <taxon>Pristionchus</taxon>
    </lineage>
</organism>
<dbReference type="GO" id="GO:0016020">
    <property type="term" value="C:membrane"/>
    <property type="evidence" value="ECO:0007669"/>
    <property type="project" value="UniProtKB-SubCell"/>
</dbReference>
<name>A0A454XN69_PRIPA</name>
<protein>
    <submittedName>
        <fullName evidence="6">Uncharacterized protein</fullName>
    </submittedName>
</protein>
<dbReference type="EnsemblMetazoa" id="PPA46013.1">
    <property type="protein sequence ID" value="PPA46013.1"/>
    <property type="gene ID" value="WBGene00284382"/>
</dbReference>
<comment type="subcellular location">
    <subcellularLocation>
        <location evidence="1">Membrane</location>
        <topology evidence="1">Multi-pass membrane protein</topology>
    </subcellularLocation>
</comment>
<dbReference type="PANTHER" id="PTHR31357:SF5">
    <property type="entry name" value="SERPENTINE RECEPTOR CLASS ALPHA-1-RELATED"/>
    <property type="match status" value="1"/>
</dbReference>
<proteinExistence type="inferred from homology"/>
<evidence type="ECO:0000313" key="7">
    <source>
        <dbReference type="Proteomes" id="UP000005239"/>
    </source>
</evidence>
<keyword evidence="7" id="KW-1185">Reference proteome</keyword>
<evidence type="ECO:0000256" key="1">
    <source>
        <dbReference type="ARBA" id="ARBA00004141"/>
    </source>
</evidence>
<evidence type="ECO:0000256" key="2">
    <source>
        <dbReference type="ARBA" id="ARBA00022692"/>
    </source>
</evidence>
<gene>
    <name evidence="6" type="primary">WBGene00284382</name>
</gene>
<comment type="similarity">
    <text evidence="5">Belongs to the nematode receptor-like protein sra family.</text>
</comment>
<evidence type="ECO:0000256" key="4">
    <source>
        <dbReference type="ARBA" id="ARBA00023136"/>
    </source>
</evidence>
<dbReference type="InterPro" id="IPR051080">
    <property type="entry name" value="Nematode_rcpt-like_serp_alpha"/>
</dbReference>
<keyword evidence="3" id="KW-1133">Transmembrane helix</keyword>
<reference evidence="6" key="2">
    <citation type="submission" date="2022-06" db="UniProtKB">
        <authorList>
            <consortium name="EnsemblMetazoa"/>
        </authorList>
    </citation>
    <scope>IDENTIFICATION</scope>
    <source>
        <strain evidence="6">PS312</strain>
    </source>
</reference>
<keyword evidence="2" id="KW-0812">Transmembrane</keyword>
<dbReference type="Proteomes" id="UP000005239">
    <property type="component" value="Unassembled WGS sequence"/>
</dbReference>
<sequence>MDPQCELAEELFYSGKLHVLQWIHVMPYYCLIAPLTLLILIRHGRFERNHALRGLISPSRSETVKDVYFLQLRDQWSHNLNFAAD</sequence>